<evidence type="ECO:0000256" key="5">
    <source>
        <dbReference type="PROSITE-ProRule" id="PRU10141"/>
    </source>
</evidence>
<feature type="region of interest" description="Disordered" evidence="6">
    <location>
        <begin position="422"/>
        <end position="444"/>
    </location>
</feature>
<dbReference type="Pfam" id="PF00069">
    <property type="entry name" value="Pkinase"/>
    <property type="match status" value="1"/>
</dbReference>
<dbReference type="CDD" id="cd14014">
    <property type="entry name" value="STKc_PknB_like"/>
    <property type="match status" value="1"/>
</dbReference>
<evidence type="ECO:0000313" key="10">
    <source>
        <dbReference type="Proteomes" id="UP000320176"/>
    </source>
</evidence>
<dbReference type="EMBL" id="SJPN01000006">
    <property type="protein sequence ID" value="TWT98324.1"/>
    <property type="molecule type" value="Genomic_DNA"/>
</dbReference>
<dbReference type="Gene3D" id="1.10.510.10">
    <property type="entry name" value="Transferase(Phosphotransferase) domain 1"/>
    <property type="match status" value="1"/>
</dbReference>
<evidence type="ECO:0000313" key="9">
    <source>
        <dbReference type="EMBL" id="TWT98324.1"/>
    </source>
</evidence>
<dbReference type="SMART" id="SM00220">
    <property type="entry name" value="S_TKc"/>
    <property type="match status" value="1"/>
</dbReference>
<organism evidence="9 10">
    <name type="scientific">Stieleria varia</name>
    <dbReference type="NCBI Taxonomy" id="2528005"/>
    <lineage>
        <taxon>Bacteria</taxon>
        <taxon>Pseudomonadati</taxon>
        <taxon>Planctomycetota</taxon>
        <taxon>Planctomycetia</taxon>
        <taxon>Pirellulales</taxon>
        <taxon>Pirellulaceae</taxon>
        <taxon>Stieleria</taxon>
    </lineage>
</organism>
<dbReference type="RefSeq" id="WP_146521928.1">
    <property type="nucleotide sequence ID" value="NZ_CP151726.1"/>
</dbReference>
<dbReference type="InterPro" id="IPR017441">
    <property type="entry name" value="Protein_kinase_ATP_BS"/>
</dbReference>
<evidence type="ECO:0000256" key="6">
    <source>
        <dbReference type="SAM" id="MobiDB-lite"/>
    </source>
</evidence>
<dbReference type="InterPro" id="IPR029062">
    <property type="entry name" value="Class_I_gatase-like"/>
</dbReference>
<dbReference type="GO" id="GO:0005524">
    <property type="term" value="F:ATP binding"/>
    <property type="evidence" value="ECO:0007669"/>
    <property type="project" value="UniProtKB-UniRule"/>
</dbReference>
<keyword evidence="2 5" id="KW-0547">Nucleotide-binding</keyword>
<dbReference type="PROSITE" id="PS50011">
    <property type="entry name" value="PROTEIN_KINASE_DOM"/>
    <property type="match status" value="1"/>
</dbReference>
<keyword evidence="7" id="KW-1133">Transmembrane helix</keyword>
<keyword evidence="7" id="KW-0812">Transmembrane</keyword>
<dbReference type="InterPro" id="IPR011009">
    <property type="entry name" value="Kinase-like_dom_sf"/>
</dbReference>
<evidence type="ECO:0000256" key="2">
    <source>
        <dbReference type="ARBA" id="ARBA00022741"/>
    </source>
</evidence>
<reference evidence="9 10" key="1">
    <citation type="submission" date="2019-02" db="EMBL/GenBank/DDBJ databases">
        <title>Deep-cultivation of Planctomycetes and their phenomic and genomic characterization uncovers novel biology.</title>
        <authorList>
            <person name="Wiegand S."/>
            <person name="Jogler M."/>
            <person name="Boedeker C."/>
            <person name="Pinto D."/>
            <person name="Vollmers J."/>
            <person name="Rivas-Marin E."/>
            <person name="Kohn T."/>
            <person name="Peeters S.H."/>
            <person name="Heuer A."/>
            <person name="Rast P."/>
            <person name="Oberbeckmann S."/>
            <person name="Bunk B."/>
            <person name="Jeske O."/>
            <person name="Meyerdierks A."/>
            <person name="Storesund J.E."/>
            <person name="Kallscheuer N."/>
            <person name="Luecker S."/>
            <person name="Lage O.M."/>
            <person name="Pohl T."/>
            <person name="Merkel B.J."/>
            <person name="Hornburger P."/>
            <person name="Mueller R.-W."/>
            <person name="Bruemmer F."/>
            <person name="Labrenz M."/>
            <person name="Spormann A.M."/>
            <person name="Op Den Camp H."/>
            <person name="Overmann J."/>
            <person name="Amann R."/>
            <person name="Jetten M.S.M."/>
            <person name="Mascher T."/>
            <person name="Medema M.H."/>
            <person name="Devos D.P."/>
            <person name="Kaster A.-K."/>
            <person name="Ovreas L."/>
            <person name="Rohde M."/>
            <person name="Galperin M.Y."/>
            <person name="Jogler C."/>
        </authorList>
    </citation>
    <scope>NUCLEOTIDE SEQUENCE [LARGE SCALE GENOMIC DNA]</scope>
    <source>
        <strain evidence="9 10">Pla52n</strain>
    </source>
</reference>
<evidence type="ECO:0000256" key="1">
    <source>
        <dbReference type="ARBA" id="ARBA00022679"/>
    </source>
</evidence>
<dbReference type="AlphaFoldDB" id="A0A5C6AEC5"/>
<proteinExistence type="predicted"/>
<dbReference type="InterPro" id="IPR041916">
    <property type="entry name" value="Anti_sigma_zinc_sf"/>
</dbReference>
<dbReference type="PANTHER" id="PTHR43289:SF6">
    <property type="entry name" value="SERINE_THREONINE-PROTEIN KINASE NEKL-3"/>
    <property type="match status" value="1"/>
</dbReference>
<sequence length="628" mass="68309">MANDQRHPDAKTLKAFAIGKLDEREMLVVGRHVSQCEQCAQALDTPVHERLVDQLRNISYESSVDKKETPPEASPPRSAQDLAALFAKHSNYRLEKQLGSGGMGAVYLATHKKMGRSVAIKVIRGDLVADKQAIARFHQEVQSAARLSHRNVVTAYDADQVDDIHFLAMEYIEGESLAQTIDRKGALGVTHSCNYILQAALGIQHAFEQGMVHRDIKPANLMKSTKGVIKVMDFGLARVNDGKHQSELTASGVVMGTASFIAPEQARDSRLADVRSDLYSLGCTLYYLLAAQPPFVRDGYVETVIAHCTDPFPSIQQQRHDVPDEVARIISKLTAKDPDARYQTPSELMADLAPFAKPTKSNTTETIADAQPVSTPISIVTHDTATPQSTSRPNRRAAMFGIAGVLAASLLAAGYFVVGGAGQGSHDSQGERRAGENRIHPGSDVAPNSTKVLLVISADRFWYSDLGPIRAHLQQSGVPFTITADRVGIANFNPDDRAPDRTTVNVQRDIIDIVENDLDDYTAVVFMGDGYDSFIATDAVGAAVNRLLQSFRARKWIAAIGKGMNIPIYHGAFDGATIADSRWIEVSNASQHRTTSEPVVVDNNAKVITGSSWNDVDAFSDALITNLR</sequence>
<feature type="compositionally biased region" description="Basic and acidic residues" evidence="6">
    <location>
        <begin position="428"/>
        <end position="441"/>
    </location>
</feature>
<keyword evidence="1 9" id="KW-0808">Transferase</keyword>
<dbReference type="EC" id="2.7.11.1" evidence="9"/>
<keyword evidence="7" id="KW-0472">Membrane</keyword>
<evidence type="ECO:0000256" key="3">
    <source>
        <dbReference type="ARBA" id="ARBA00022777"/>
    </source>
</evidence>
<evidence type="ECO:0000259" key="8">
    <source>
        <dbReference type="PROSITE" id="PS50011"/>
    </source>
</evidence>
<dbReference type="Proteomes" id="UP000320176">
    <property type="component" value="Unassembled WGS sequence"/>
</dbReference>
<feature type="binding site" evidence="5">
    <location>
        <position position="121"/>
    </location>
    <ligand>
        <name>ATP</name>
        <dbReference type="ChEBI" id="CHEBI:30616"/>
    </ligand>
</feature>
<dbReference type="InterPro" id="IPR000719">
    <property type="entry name" value="Prot_kinase_dom"/>
</dbReference>
<dbReference type="SUPFAM" id="SSF52317">
    <property type="entry name" value="Class I glutamine amidotransferase-like"/>
    <property type="match status" value="1"/>
</dbReference>
<feature type="domain" description="Protein kinase" evidence="8">
    <location>
        <begin position="92"/>
        <end position="356"/>
    </location>
</feature>
<dbReference type="OrthoDB" id="6111975at2"/>
<dbReference type="GO" id="GO:0004674">
    <property type="term" value="F:protein serine/threonine kinase activity"/>
    <property type="evidence" value="ECO:0007669"/>
    <property type="project" value="UniProtKB-EC"/>
</dbReference>
<gene>
    <name evidence="9" type="primary">pknB_32</name>
    <name evidence="9" type="ORF">Pla52n_48360</name>
</gene>
<name>A0A5C6AEC5_9BACT</name>
<comment type="caution">
    <text evidence="9">The sequence shown here is derived from an EMBL/GenBank/DDBJ whole genome shotgun (WGS) entry which is preliminary data.</text>
</comment>
<accession>A0A5C6AEC5</accession>
<dbReference type="PANTHER" id="PTHR43289">
    <property type="entry name" value="MITOGEN-ACTIVATED PROTEIN KINASE KINASE KINASE 20-RELATED"/>
    <property type="match status" value="1"/>
</dbReference>
<dbReference type="SUPFAM" id="SSF56112">
    <property type="entry name" value="Protein kinase-like (PK-like)"/>
    <property type="match status" value="1"/>
</dbReference>
<keyword evidence="10" id="KW-1185">Reference proteome</keyword>
<keyword evidence="4 5" id="KW-0067">ATP-binding</keyword>
<dbReference type="Gene3D" id="1.10.10.1320">
    <property type="entry name" value="Anti-sigma factor, zinc-finger domain"/>
    <property type="match status" value="1"/>
</dbReference>
<protein>
    <submittedName>
        <fullName evidence="9">Serine/threonine-protein kinase PknB</fullName>
        <ecNumber evidence="9">2.7.11.1</ecNumber>
    </submittedName>
</protein>
<dbReference type="PROSITE" id="PS00107">
    <property type="entry name" value="PROTEIN_KINASE_ATP"/>
    <property type="match status" value="1"/>
</dbReference>
<feature type="transmembrane region" description="Helical" evidence="7">
    <location>
        <begin position="397"/>
        <end position="418"/>
    </location>
</feature>
<evidence type="ECO:0000256" key="7">
    <source>
        <dbReference type="SAM" id="Phobius"/>
    </source>
</evidence>
<dbReference type="Gene3D" id="3.40.50.880">
    <property type="match status" value="1"/>
</dbReference>
<dbReference type="Gene3D" id="3.30.200.20">
    <property type="entry name" value="Phosphorylase Kinase, domain 1"/>
    <property type="match status" value="1"/>
</dbReference>
<keyword evidence="3 9" id="KW-0418">Kinase</keyword>
<evidence type="ECO:0000256" key="4">
    <source>
        <dbReference type="ARBA" id="ARBA00022840"/>
    </source>
</evidence>